<reference evidence="4" key="1">
    <citation type="journal article" date="2019" name="Int. J. Syst. Evol. Microbiol.">
        <title>The Global Catalogue of Microorganisms (GCM) 10K type strain sequencing project: providing services to taxonomists for standard genome sequencing and annotation.</title>
        <authorList>
            <consortium name="The Broad Institute Genomics Platform"/>
            <consortium name="The Broad Institute Genome Sequencing Center for Infectious Disease"/>
            <person name="Wu L."/>
            <person name="Ma J."/>
        </authorList>
    </citation>
    <scope>NUCLEOTIDE SEQUENCE [LARGE SCALE GENOMIC DNA]</scope>
    <source>
        <strain evidence="4">CCUG 58938</strain>
    </source>
</reference>
<dbReference type="RefSeq" id="WP_377577961.1">
    <property type="nucleotide sequence ID" value="NZ_JBHTKA010000001.1"/>
</dbReference>
<dbReference type="SMART" id="SM00255">
    <property type="entry name" value="TIR"/>
    <property type="match status" value="1"/>
</dbReference>
<accession>A0ABW3JZP9</accession>
<evidence type="ECO:0000313" key="4">
    <source>
        <dbReference type="Proteomes" id="UP001597112"/>
    </source>
</evidence>
<proteinExistence type="predicted"/>
<keyword evidence="4" id="KW-1185">Reference proteome</keyword>
<evidence type="ECO:0000313" key="3">
    <source>
        <dbReference type="EMBL" id="MFD0999467.1"/>
    </source>
</evidence>
<name>A0ABW3JZP9_9BACT</name>
<keyword evidence="1" id="KW-0812">Transmembrane</keyword>
<dbReference type="InterPro" id="IPR000157">
    <property type="entry name" value="TIR_dom"/>
</dbReference>
<keyword evidence="3" id="KW-0675">Receptor</keyword>
<dbReference type="Pfam" id="PF13676">
    <property type="entry name" value="TIR_2"/>
    <property type="match status" value="1"/>
</dbReference>
<keyword evidence="1" id="KW-0472">Membrane</keyword>
<dbReference type="Proteomes" id="UP001597112">
    <property type="component" value="Unassembled WGS sequence"/>
</dbReference>
<dbReference type="InterPro" id="IPR035897">
    <property type="entry name" value="Toll_tir_struct_dom_sf"/>
</dbReference>
<dbReference type="Gene3D" id="3.40.50.10140">
    <property type="entry name" value="Toll/interleukin-1 receptor homology (TIR) domain"/>
    <property type="match status" value="1"/>
</dbReference>
<organism evidence="3 4">
    <name type="scientific">Ohtaekwangia kribbensis</name>
    <dbReference type="NCBI Taxonomy" id="688913"/>
    <lineage>
        <taxon>Bacteria</taxon>
        <taxon>Pseudomonadati</taxon>
        <taxon>Bacteroidota</taxon>
        <taxon>Cytophagia</taxon>
        <taxon>Cytophagales</taxon>
        <taxon>Fulvivirgaceae</taxon>
        <taxon>Ohtaekwangia</taxon>
    </lineage>
</organism>
<sequence length="379" mass="43936">MKAKNYTYDVFISHAMEDKEAIANELDKKLVEKGLRVWYSGRNLKVGNPLATSIHVNLNQCRFGVTILSPTYISKYWTLNEFFFFMKREVDGERTLLPVLYNITPEELATKFAPMANIVSLRSERGIDFVANKLFEEIQEQLKSEKITPRKFIADTIRKRSFIISALTVLVLSIVYFSTTFIKFTPPSDLVEQTIRKRIELLQQKADHDLNAMIETENGKVAPAQKIKDIYSAYVNTRSHYRNEYILQTGYSVIRAKRNVEAALATDISNISPFNLYSFTSPHIYKLDSALDRSHRRERYLFYNTQPVTYQIGKATNEEGEHKVSVTYENPMRMVYTTLTFPFSNKGTKYQQTDITALRPAETYTFAHENDVWILKTVE</sequence>
<comment type="caution">
    <text evidence="3">The sequence shown here is derived from an EMBL/GenBank/DDBJ whole genome shotgun (WGS) entry which is preliminary data.</text>
</comment>
<keyword evidence="1" id="KW-1133">Transmembrane helix</keyword>
<dbReference type="EMBL" id="JBHTKA010000001">
    <property type="protein sequence ID" value="MFD0999467.1"/>
    <property type="molecule type" value="Genomic_DNA"/>
</dbReference>
<evidence type="ECO:0000256" key="1">
    <source>
        <dbReference type="SAM" id="Phobius"/>
    </source>
</evidence>
<dbReference type="SUPFAM" id="SSF52200">
    <property type="entry name" value="Toll/Interleukin receptor TIR domain"/>
    <property type="match status" value="1"/>
</dbReference>
<feature type="transmembrane region" description="Helical" evidence="1">
    <location>
        <begin position="161"/>
        <end position="182"/>
    </location>
</feature>
<evidence type="ECO:0000259" key="2">
    <source>
        <dbReference type="PROSITE" id="PS50104"/>
    </source>
</evidence>
<protein>
    <submittedName>
        <fullName evidence="3">Toll/interleukin-1 receptor domain-containing protein</fullName>
    </submittedName>
</protein>
<feature type="domain" description="TIR" evidence="2">
    <location>
        <begin position="6"/>
        <end position="138"/>
    </location>
</feature>
<gene>
    <name evidence="3" type="ORF">ACFQ21_09120</name>
</gene>
<dbReference type="PROSITE" id="PS50104">
    <property type="entry name" value="TIR"/>
    <property type="match status" value="1"/>
</dbReference>